<accession>F8KP65</accession>
<dbReference type="eggNOG" id="COG0668">
    <property type="taxonomic scope" value="Bacteria"/>
</dbReference>
<evidence type="ECO:0000313" key="2">
    <source>
        <dbReference type="EMBL" id="CCB80570.1"/>
    </source>
</evidence>
<proteinExistence type="predicted"/>
<keyword evidence="1" id="KW-0472">Membrane</keyword>
<dbReference type="HOGENOM" id="CLU_801152_0_0_7"/>
<dbReference type="AlphaFoldDB" id="F8KP65"/>
<dbReference type="Proteomes" id="UP000008387">
    <property type="component" value="Chromosome"/>
</dbReference>
<keyword evidence="1" id="KW-1133">Transmembrane helix</keyword>
<evidence type="ECO:0000313" key="3">
    <source>
        <dbReference type="Proteomes" id="UP000008387"/>
    </source>
</evidence>
<organism evidence="2 3">
    <name type="scientific">Helicobacter bizzozeronii (strain CIII-1)</name>
    <dbReference type="NCBI Taxonomy" id="1002804"/>
    <lineage>
        <taxon>Bacteria</taxon>
        <taxon>Pseudomonadati</taxon>
        <taxon>Campylobacterota</taxon>
        <taxon>Epsilonproteobacteria</taxon>
        <taxon>Campylobacterales</taxon>
        <taxon>Helicobacteraceae</taxon>
        <taxon>Helicobacter</taxon>
    </lineage>
</organism>
<dbReference type="KEGG" id="hbi:HBZC1_15840"/>
<evidence type="ECO:0000256" key="1">
    <source>
        <dbReference type="SAM" id="Phobius"/>
    </source>
</evidence>
<gene>
    <name evidence="2" type="ordered locus">HBZC1_15840</name>
</gene>
<feature type="transmembrane region" description="Helical" evidence="1">
    <location>
        <begin position="83"/>
        <end position="107"/>
    </location>
</feature>
<keyword evidence="3" id="KW-1185">Reference proteome</keyword>
<dbReference type="STRING" id="1002804.HBZC1_15840"/>
<keyword evidence="1" id="KW-0812">Transmembrane</keyword>
<reference evidence="2 3" key="1">
    <citation type="journal article" date="2011" name="J. Bacteriol.">
        <title>Genome sequence of Helicobacter bizzozeronii strain CIII-1, an isolate from human gastric mucosa.</title>
        <authorList>
            <person name="Schott T."/>
            <person name="Rossi M."/>
            <person name="Hanninen M.L."/>
        </authorList>
    </citation>
    <scope>NUCLEOTIDE SEQUENCE [LARGE SCALE GENOMIC DNA]</scope>
    <source>
        <strain evidence="2 3">CIII-1</strain>
    </source>
</reference>
<dbReference type="EMBL" id="FR871757">
    <property type="protein sequence ID" value="CCB80570.1"/>
    <property type="molecule type" value="Genomic_DNA"/>
</dbReference>
<name>F8KP65_HELBC</name>
<sequence length="346" mass="40105">MQSIRLVFDSLFPQKSPSLPHCNLVGKNKMIKDSTIYYELIFLPFGVFAIIFILLSAFWSLCRKIAHKRHKPTHKINKDFSTLWNIFFYSYIVISSSCLLYMLYLVFLKNASTSITTKTIEAILNTLLSLTTLRIARIALNWLITRRTIAMILENVREGDRIRVFNGKDTYVGDVINISWSHLTLFEDVTLDTCLKNNGRAGRFISVPKHHINTNLFINYNHLSYLGINMVWDSVDFLIDFKSNLRAARDIAEEIATAHSKDYVEKMRKQLDKKREYLMFDSQNNIERMAPRIFIMPDKGGMRLYAFYIADPRETLELRSEISIAIVEAFNTSDDILILDGAKKES</sequence>
<feature type="transmembrane region" description="Helical" evidence="1">
    <location>
        <begin position="36"/>
        <end position="62"/>
    </location>
</feature>
<protein>
    <submittedName>
        <fullName evidence="2">Putative mechanosensitive ion channel</fullName>
    </submittedName>
</protein>